<dbReference type="Gene3D" id="3.40.50.720">
    <property type="entry name" value="NAD(P)-binding Rossmann-like Domain"/>
    <property type="match status" value="1"/>
</dbReference>
<evidence type="ECO:0000256" key="2">
    <source>
        <dbReference type="ARBA" id="ARBA00023002"/>
    </source>
</evidence>
<name>A0ABQ6A9I7_9PROT</name>
<reference evidence="4" key="1">
    <citation type="journal article" date="2019" name="Int. J. Syst. Evol. Microbiol.">
        <title>The Global Catalogue of Microorganisms (GCM) 10K type strain sequencing project: providing services to taxonomists for standard genome sequencing and annotation.</title>
        <authorList>
            <consortium name="The Broad Institute Genomics Platform"/>
            <consortium name="The Broad Institute Genome Sequencing Center for Infectious Disease"/>
            <person name="Wu L."/>
            <person name="Ma J."/>
        </authorList>
    </citation>
    <scope>NUCLEOTIDE SEQUENCE [LARGE SCALE GENOMIC DNA]</scope>
    <source>
        <strain evidence="4">NBRC 112502</strain>
    </source>
</reference>
<gene>
    <name evidence="3" type="ORF">GCM10010909_32570</name>
</gene>
<dbReference type="RefSeq" id="WP_284259420.1">
    <property type="nucleotide sequence ID" value="NZ_BSOS01000090.1"/>
</dbReference>
<dbReference type="PANTHER" id="PTHR24321:SF8">
    <property type="entry name" value="ESTRADIOL 17-BETA-DEHYDROGENASE 8-RELATED"/>
    <property type="match status" value="1"/>
</dbReference>
<dbReference type="PRINTS" id="PR00080">
    <property type="entry name" value="SDRFAMILY"/>
</dbReference>
<dbReference type="PANTHER" id="PTHR24321">
    <property type="entry name" value="DEHYDROGENASES, SHORT CHAIN"/>
    <property type="match status" value="1"/>
</dbReference>
<comment type="similarity">
    <text evidence="1">Belongs to the short-chain dehydrogenases/reductases (SDR) family.</text>
</comment>
<dbReference type="InterPro" id="IPR002347">
    <property type="entry name" value="SDR_fam"/>
</dbReference>
<proteinExistence type="inferred from homology"/>
<keyword evidence="4" id="KW-1185">Reference proteome</keyword>
<dbReference type="EMBL" id="BSOS01000090">
    <property type="protein sequence ID" value="GLR68576.1"/>
    <property type="molecule type" value="Genomic_DNA"/>
</dbReference>
<accession>A0ABQ6A9I7</accession>
<sequence length="249" mass="24728">MMMLTGKVALVTGAGAGIGRAIAESYAREGARLVISDVNAALGAETVATIEALGGQAVFVKADVAEAAGHVALVAAAHQHFGALHIACNNAGIAGGGRALTETTDEDWGRVIAVNLTGVFLGMRAQIPAIAAAGGGAIVNIASVLGSVAIPNSAPYVASKHGCVGLTRAAALEAAGQKVRVNAVGPGFIATPMAAKLDQASIDAIAAKHALGRWGTAQEIAEVALWLASDKASFVTGAYYTADGGYSAQ</sequence>
<evidence type="ECO:0000313" key="4">
    <source>
        <dbReference type="Proteomes" id="UP001156641"/>
    </source>
</evidence>
<organism evidence="3 4">
    <name type="scientific">Acidocella aquatica</name>
    <dbReference type="NCBI Taxonomy" id="1922313"/>
    <lineage>
        <taxon>Bacteria</taxon>
        <taxon>Pseudomonadati</taxon>
        <taxon>Pseudomonadota</taxon>
        <taxon>Alphaproteobacteria</taxon>
        <taxon>Acetobacterales</taxon>
        <taxon>Acidocellaceae</taxon>
        <taxon>Acidocella</taxon>
    </lineage>
</organism>
<dbReference type="Pfam" id="PF13561">
    <property type="entry name" value="adh_short_C2"/>
    <property type="match status" value="1"/>
</dbReference>
<dbReference type="PRINTS" id="PR00081">
    <property type="entry name" value="GDHRDH"/>
</dbReference>
<protein>
    <submittedName>
        <fullName evidence="3">Short chain dehydrogenase</fullName>
    </submittedName>
</protein>
<comment type="caution">
    <text evidence="3">The sequence shown here is derived from an EMBL/GenBank/DDBJ whole genome shotgun (WGS) entry which is preliminary data.</text>
</comment>
<evidence type="ECO:0000256" key="1">
    <source>
        <dbReference type="ARBA" id="ARBA00006484"/>
    </source>
</evidence>
<evidence type="ECO:0000313" key="3">
    <source>
        <dbReference type="EMBL" id="GLR68576.1"/>
    </source>
</evidence>
<dbReference type="InterPro" id="IPR036291">
    <property type="entry name" value="NAD(P)-bd_dom_sf"/>
</dbReference>
<dbReference type="Proteomes" id="UP001156641">
    <property type="component" value="Unassembled WGS sequence"/>
</dbReference>
<dbReference type="SUPFAM" id="SSF51735">
    <property type="entry name" value="NAD(P)-binding Rossmann-fold domains"/>
    <property type="match status" value="1"/>
</dbReference>
<keyword evidence="2" id="KW-0560">Oxidoreductase</keyword>